<dbReference type="Proteomes" id="UP000675781">
    <property type="component" value="Unassembled WGS sequence"/>
</dbReference>
<keyword evidence="1" id="KW-0812">Transmembrane</keyword>
<evidence type="ECO:0000313" key="3">
    <source>
        <dbReference type="Proteomes" id="UP000675781"/>
    </source>
</evidence>
<dbReference type="AlphaFoldDB" id="A0A941EXK8"/>
<feature type="transmembrane region" description="Helical" evidence="1">
    <location>
        <begin position="12"/>
        <end position="37"/>
    </location>
</feature>
<keyword evidence="3" id="KW-1185">Reference proteome</keyword>
<name>A0A941EXK8_9ACTN</name>
<gene>
    <name evidence="2" type="ORF">KDL01_42760</name>
</gene>
<feature type="transmembrane region" description="Helical" evidence="1">
    <location>
        <begin position="49"/>
        <end position="69"/>
    </location>
</feature>
<keyword evidence="1" id="KW-1133">Transmembrane helix</keyword>
<protein>
    <submittedName>
        <fullName evidence="2">Uncharacterized protein</fullName>
    </submittedName>
</protein>
<accession>A0A941EXK8</accession>
<sequence>MQEEQGAVPRSAPLGVAGWWIPAALLVYAAAGLAWVVGAEAMVPAGSGLRMALEAAFVLAPAGCGVWALGRWRARGREIAVLAQGAAQADERQRLAATVVDNAAEGMVVTDAGSRILSV</sequence>
<dbReference type="EMBL" id="JAGSOG010000898">
    <property type="protein sequence ID" value="MBR7840032.1"/>
    <property type="molecule type" value="Genomic_DNA"/>
</dbReference>
<evidence type="ECO:0000256" key="1">
    <source>
        <dbReference type="SAM" id="Phobius"/>
    </source>
</evidence>
<comment type="caution">
    <text evidence="2">The sequence shown here is derived from an EMBL/GenBank/DDBJ whole genome shotgun (WGS) entry which is preliminary data.</text>
</comment>
<feature type="non-terminal residue" evidence="2">
    <location>
        <position position="119"/>
    </location>
</feature>
<evidence type="ECO:0000313" key="2">
    <source>
        <dbReference type="EMBL" id="MBR7840032.1"/>
    </source>
</evidence>
<reference evidence="2" key="1">
    <citation type="submission" date="2021-04" db="EMBL/GenBank/DDBJ databases">
        <title>Genome based classification of Actinospica acidithermotolerans sp. nov., an actinobacterium isolated from an Indonesian hot spring.</title>
        <authorList>
            <person name="Kusuma A.B."/>
            <person name="Putra K.E."/>
            <person name="Nafisah S."/>
            <person name="Loh J."/>
            <person name="Nouioui I."/>
            <person name="Goodfellow M."/>
        </authorList>
    </citation>
    <scope>NUCLEOTIDE SEQUENCE</scope>
    <source>
        <strain evidence="2">CSCA 57</strain>
    </source>
</reference>
<proteinExistence type="predicted"/>
<organism evidence="2 3">
    <name type="scientific">Actinospica durhamensis</name>
    <dbReference type="NCBI Taxonomy" id="1508375"/>
    <lineage>
        <taxon>Bacteria</taxon>
        <taxon>Bacillati</taxon>
        <taxon>Actinomycetota</taxon>
        <taxon>Actinomycetes</taxon>
        <taxon>Catenulisporales</taxon>
        <taxon>Actinospicaceae</taxon>
        <taxon>Actinospica</taxon>
    </lineage>
</organism>
<keyword evidence="1" id="KW-0472">Membrane</keyword>